<name>A0ABS7F6Z9_9PROT</name>
<dbReference type="Proteomes" id="UP001519924">
    <property type="component" value="Unassembled WGS sequence"/>
</dbReference>
<sequence length="118" mass="12467">MRRRRAAAPHPVARLAEMVRHVVEDYRAFAATVPEEADARAFVARHAACRAALAHLEHLLRLMRAIGAADGEAGAATREAALRQAEAALAEARSELARLPAAGEEEGGEAPDGEDAPA</sequence>
<evidence type="ECO:0000313" key="2">
    <source>
        <dbReference type="EMBL" id="MBW8271334.1"/>
    </source>
</evidence>
<proteinExistence type="predicted"/>
<gene>
    <name evidence="2" type="ORF">K1J50_17805</name>
</gene>
<dbReference type="RefSeq" id="WP_220119102.1">
    <property type="nucleotide sequence ID" value="NZ_JAHZUY010000089.1"/>
</dbReference>
<accession>A0ABS7F6Z9</accession>
<feature type="compositionally biased region" description="Acidic residues" evidence="1">
    <location>
        <begin position="103"/>
        <end position="118"/>
    </location>
</feature>
<comment type="caution">
    <text evidence="2">The sequence shown here is derived from an EMBL/GenBank/DDBJ whole genome shotgun (WGS) entry which is preliminary data.</text>
</comment>
<feature type="region of interest" description="Disordered" evidence="1">
    <location>
        <begin position="94"/>
        <end position="118"/>
    </location>
</feature>
<protein>
    <submittedName>
        <fullName evidence="2">Uncharacterized protein</fullName>
    </submittedName>
</protein>
<dbReference type="EMBL" id="JAHZUY010000089">
    <property type="protein sequence ID" value="MBW8271334.1"/>
    <property type="molecule type" value="Genomic_DNA"/>
</dbReference>
<keyword evidence="3" id="KW-1185">Reference proteome</keyword>
<evidence type="ECO:0000256" key="1">
    <source>
        <dbReference type="SAM" id="MobiDB-lite"/>
    </source>
</evidence>
<reference evidence="2 3" key="1">
    <citation type="submission" date="2021-08" db="EMBL/GenBank/DDBJ databases">
        <title>Caldovatus sediminis gen. nov., sp. nov., a moderately thermophilic bacterium isolated from a hot spring.</title>
        <authorList>
            <person name="Hu C.-J."/>
            <person name="Li W.-J."/>
            <person name="Xian W.-D."/>
        </authorList>
    </citation>
    <scope>NUCLEOTIDE SEQUENCE [LARGE SCALE GENOMIC DNA]</scope>
    <source>
        <strain evidence="2 3">SYSU G05006</strain>
    </source>
</reference>
<evidence type="ECO:0000313" key="3">
    <source>
        <dbReference type="Proteomes" id="UP001519924"/>
    </source>
</evidence>
<organism evidence="2 3">
    <name type="scientific">Caldovatus aquaticus</name>
    <dbReference type="NCBI Taxonomy" id="2865671"/>
    <lineage>
        <taxon>Bacteria</taxon>
        <taxon>Pseudomonadati</taxon>
        <taxon>Pseudomonadota</taxon>
        <taxon>Alphaproteobacteria</taxon>
        <taxon>Acetobacterales</taxon>
        <taxon>Roseomonadaceae</taxon>
        <taxon>Caldovatus</taxon>
    </lineage>
</organism>